<dbReference type="Proteomes" id="UP000176037">
    <property type="component" value="Unassembled WGS sequence"/>
</dbReference>
<dbReference type="STRING" id="1856405.BFC17_21845"/>
<evidence type="ECO:0000313" key="1">
    <source>
        <dbReference type="EMBL" id="OFI34183.1"/>
    </source>
</evidence>
<reference evidence="1 2" key="1">
    <citation type="submission" date="2016-09" db="EMBL/GenBank/DDBJ databases">
        <title>Alteromonas lipolytica, a new species isolated from sea water.</title>
        <authorList>
            <person name="Wu Y.-H."/>
            <person name="Cheng H."/>
            <person name="Xu X.-W."/>
        </authorList>
    </citation>
    <scope>NUCLEOTIDE SEQUENCE [LARGE SCALE GENOMIC DNA]</scope>
    <source>
        <strain evidence="1 2">JW12</strain>
    </source>
</reference>
<dbReference type="EMBL" id="MJIC01000014">
    <property type="protein sequence ID" value="OFI34183.1"/>
    <property type="molecule type" value="Genomic_DNA"/>
</dbReference>
<organism evidence="1 2">
    <name type="scientific">Alteromonas lipolytica</name>
    <dbReference type="NCBI Taxonomy" id="1856405"/>
    <lineage>
        <taxon>Bacteria</taxon>
        <taxon>Pseudomonadati</taxon>
        <taxon>Pseudomonadota</taxon>
        <taxon>Gammaproteobacteria</taxon>
        <taxon>Alteromonadales</taxon>
        <taxon>Alteromonadaceae</taxon>
        <taxon>Alteromonas/Salinimonas group</taxon>
        <taxon>Alteromonas</taxon>
    </lineage>
</organism>
<keyword evidence="2" id="KW-1185">Reference proteome</keyword>
<evidence type="ECO:0008006" key="3">
    <source>
        <dbReference type="Google" id="ProtNLM"/>
    </source>
</evidence>
<accession>A0A1E8FFB8</accession>
<comment type="caution">
    <text evidence="1">The sequence shown here is derived from an EMBL/GenBank/DDBJ whole genome shotgun (WGS) entry which is preliminary data.</text>
</comment>
<sequence>MIGRRKPTRRRNKYVFNFYSNKNFCHIWCESVLESNYALSLEFDSSVTSYCSQPEHFDVYGKRYTPDFLVQYKSGLCEYIEVKHTCYMDEFFFRKHTLRQECVYALTNCTLKLISEKDIHVVAVNNLRMLKRYLDISVIHLLEKVGSRKTITFEHLKNAVNKIHYATPVDAWALVAQQYFIFDITKPLNDEVTLQRNY</sequence>
<name>A0A1E8FFB8_9ALTE</name>
<proteinExistence type="predicted"/>
<evidence type="ECO:0000313" key="2">
    <source>
        <dbReference type="Proteomes" id="UP000176037"/>
    </source>
</evidence>
<dbReference type="AlphaFoldDB" id="A0A1E8FFB8"/>
<dbReference type="OrthoDB" id="6103242at2"/>
<dbReference type="Gene3D" id="3.40.91.30">
    <property type="match status" value="1"/>
</dbReference>
<protein>
    <recommendedName>
        <fullName evidence="3">TnsA endonuclease N-terminal domain-containing protein</fullName>
    </recommendedName>
</protein>
<gene>
    <name evidence="1" type="ORF">BFC17_21845</name>
</gene>
<dbReference type="RefSeq" id="WP_070177111.1">
    <property type="nucleotide sequence ID" value="NZ_BMJR01000011.1"/>
</dbReference>